<protein>
    <recommendedName>
        <fullName evidence="2">DUF4276 family protein</fullName>
    </recommendedName>
</protein>
<accession>A0A7V3YH34</accession>
<gene>
    <name evidence="1" type="ORF">ENV30_06705</name>
</gene>
<dbReference type="Pfam" id="PF11536">
    <property type="entry name" value="DUF3226"/>
    <property type="match status" value="1"/>
</dbReference>
<proteinExistence type="predicted"/>
<evidence type="ECO:0008006" key="2">
    <source>
        <dbReference type="Google" id="ProtNLM"/>
    </source>
</evidence>
<sequence length="202" mass="22138">MPIQITSPCVLVVEGEEDKRFFEALLRYLQLEAQVIPVGGKTQLRYGLKALVQSPRFYTVACLGVSRDADSAPRAAFQSVCDALRTLGLPFPADPLQVVEGCPQVGVLILPGPDTPGTLEDLCLEAVAQDPAMDCVERYFQCLRQQAIPVADSKISKAKVHAFLASKPEPGRRLGEAAQAGYWPFDNKAFEQVKDFLKRLFG</sequence>
<evidence type="ECO:0000313" key="1">
    <source>
        <dbReference type="EMBL" id="HGI30978.1"/>
    </source>
</evidence>
<name>A0A7V3YH34_9BACT</name>
<comment type="caution">
    <text evidence="1">The sequence shown here is derived from an EMBL/GenBank/DDBJ whole genome shotgun (WGS) entry which is preliminary data.</text>
</comment>
<dbReference type="EMBL" id="DTFV01000097">
    <property type="protein sequence ID" value="HGI30978.1"/>
    <property type="molecule type" value="Genomic_DNA"/>
</dbReference>
<organism evidence="1">
    <name type="scientific">Candidatus Caldatribacterium californiense</name>
    <dbReference type="NCBI Taxonomy" id="1454726"/>
    <lineage>
        <taxon>Bacteria</taxon>
        <taxon>Pseudomonadati</taxon>
        <taxon>Atribacterota</taxon>
        <taxon>Atribacteria</taxon>
        <taxon>Atribacterales</taxon>
        <taxon>Candidatus Caldatribacteriaceae</taxon>
        <taxon>Candidatus Caldatribacterium</taxon>
    </lineage>
</organism>
<dbReference type="InterPro" id="IPR024508">
    <property type="entry name" value="DUF3226"/>
</dbReference>
<reference evidence="1" key="1">
    <citation type="journal article" date="2020" name="mSystems">
        <title>Genome- and Community-Level Interaction Insights into Carbon Utilization and Element Cycling Functions of Hydrothermarchaeota in Hydrothermal Sediment.</title>
        <authorList>
            <person name="Zhou Z."/>
            <person name="Liu Y."/>
            <person name="Xu W."/>
            <person name="Pan J."/>
            <person name="Luo Z.H."/>
            <person name="Li M."/>
        </authorList>
    </citation>
    <scope>NUCLEOTIDE SEQUENCE [LARGE SCALE GENOMIC DNA]</scope>
    <source>
        <strain evidence="1">SpSt-747</strain>
    </source>
</reference>
<dbReference type="AlphaFoldDB" id="A0A7V3YH34"/>
<dbReference type="SUPFAM" id="SSF160945">
    <property type="entry name" value="PH0156-like"/>
    <property type="match status" value="1"/>
</dbReference>